<feature type="domain" description="HTH araC/xylS-type" evidence="9">
    <location>
        <begin position="142"/>
        <end position="240"/>
    </location>
</feature>
<feature type="domain" description="Response regulatory" evidence="10">
    <location>
        <begin position="3"/>
        <end position="119"/>
    </location>
</feature>
<dbReference type="InterPro" id="IPR009057">
    <property type="entry name" value="Homeodomain-like_sf"/>
</dbReference>
<evidence type="ECO:0000259" key="9">
    <source>
        <dbReference type="PROSITE" id="PS01124"/>
    </source>
</evidence>
<organism evidence="11 12">
    <name type="scientific">Paenibacillus flagellatus</name>
    <dbReference type="NCBI Taxonomy" id="2211139"/>
    <lineage>
        <taxon>Bacteria</taxon>
        <taxon>Bacillati</taxon>
        <taxon>Bacillota</taxon>
        <taxon>Bacilli</taxon>
        <taxon>Bacillales</taxon>
        <taxon>Paenibacillaceae</taxon>
        <taxon>Paenibacillus</taxon>
    </lineage>
</organism>
<evidence type="ECO:0000256" key="6">
    <source>
        <dbReference type="ARBA" id="ARBA00023125"/>
    </source>
</evidence>
<evidence type="ECO:0000256" key="1">
    <source>
        <dbReference type="ARBA" id="ARBA00004496"/>
    </source>
</evidence>
<dbReference type="GO" id="GO:0000160">
    <property type="term" value="P:phosphorelay signal transduction system"/>
    <property type="evidence" value="ECO:0007669"/>
    <property type="project" value="UniProtKB-KW"/>
</dbReference>
<keyword evidence="7" id="KW-0804">Transcription</keyword>
<keyword evidence="3 8" id="KW-0597">Phosphoprotein</keyword>
<dbReference type="GO" id="GO:0005737">
    <property type="term" value="C:cytoplasm"/>
    <property type="evidence" value="ECO:0007669"/>
    <property type="project" value="UniProtKB-SubCell"/>
</dbReference>
<dbReference type="PRINTS" id="PR00032">
    <property type="entry name" value="HTHARAC"/>
</dbReference>
<evidence type="ECO:0000259" key="10">
    <source>
        <dbReference type="PROSITE" id="PS50110"/>
    </source>
</evidence>
<dbReference type="Proteomes" id="UP000247476">
    <property type="component" value="Unassembled WGS sequence"/>
</dbReference>
<dbReference type="SMART" id="SM00448">
    <property type="entry name" value="REC"/>
    <property type="match status" value="1"/>
</dbReference>
<dbReference type="OrthoDB" id="2859525at2"/>
<dbReference type="InterPro" id="IPR001789">
    <property type="entry name" value="Sig_transdc_resp-reg_receiver"/>
</dbReference>
<name>A0A2V5KC17_9BACL</name>
<dbReference type="PANTHER" id="PTHR42713:SF3">
    <property type="entry name" value="TRANSCRIPTIONAL REGULATORY PROTEIN HPTR"/>
    <property type="match status" value="1"/>
</dbReference>
<dbReference type="GO" id="GO:0003700">
    <property type="term" value="F:DNA-binding transcription factor activity"/>
    <property type="evidence" value="ECO:0007669"/>
    <property type="project" value="InterPro"/>
</dbReference>
<dbReference type="InterPro" id="IPR018062">
    <property type="entry name" value="HTH_AraC-typ_CS"/>
</dbReference>
<comment type="subcellular location">
    <subcellularLocation>
        <location evidence="1">Cytoplasm</location>
    </subcellularLocation>
</comment>
<feature type="modified residue" description="4-aspartylphosphate" evidence="8">
    <location>
        <position position="55"/>
    </location>
</feature>
<evidence type="ECO:0000256" key="4">
    <source>
        <dbReference type="ARBA" id="ARBA00023012"/>
    </source>
</evidence>
<dbReference type="PROSITE" id="PS01124">
    <property type="entry name" value="HTH_ARAC_FAMILY_2"/>
    <property type="match status" value="1"/>
</dbReference>
<dbReference type="Pfam" id="PF12833">
    <property type="entry name" value="HTH_18"/>
    <property type="match status" value="1"/>
</dbReference>
<evidence type="ECO:0000256" key="3">
    <source>
        <dbReference type="ARBA" id="ARBA00022553"/>
    </source>
</evidence>
<comment type="caution">
    <text evidence="11">The sequence shown here is derived from an EMBL/GenBank/DDBJ whole genome shotgun (WGS) entry which is preliminary data.</text>
</comment>
<keyword evidence="12" id="KW-1185">Reference proteome</keyword>
<accession>A0A2V5KC17</accession>
<dbReference type="Gene3D" id="1.10.10.60">
    <property type="entry name" value="Homeodomain-like"/>
    <property type="match status" value="2"/>
</dbReference>
<proteinExistence type="predicted"/>
<reference evidence="11 12" key="1">
    <citation type="submission" date="2018-05" db="EMBL/GenBank/DDBJ databases">
        <title>Paenibacillus flagellatus sp. nov., isolated from selenium mineral soil.</title>
        <authorList>
            <person name="Dai X."/>
        </authorList>
    </citation>
    <scope>NUCLEOTIDE SEQUENCE [LARGE SCALE GENOMIC DNA]</scope>
    <source>
        <strain evidence="11 12">DXL2</strain>
    </source>
</reference>
<dbReference type="PANTHER" id="PTHR42713">
    <property type="entry name" value="HISTIDINE KINASE-RELATED"/>
    <property type="match status" value="1"/>
</dbReference>
<evidence type="ECO:0000256" key="2">
    <source>
        <dbReference type="ARBA" id="ARBA00022490"/>
    </source>
</evidence>
<dbReference type="Gene3D" id="3.40.50.2300">
    <property type="match status" value="1"/>
</dbReference>
<dbReference type="GO" id="GO:0043565">
    <property type="term" value="F:sequence-specific DNA binding"/>
    <property type="evidence" value="ECO:0007669"/>
    <property type="project" value="InterPro"/>
</dbReference>
<dbReference type="Pfam" id="PF00072">
    <property type="entry name" value="Response_reg"/>
    <property type="match status" value="1"/>
</dbReference>
<dbReference type="EMBL" id="QJVJ01000001">
    <property type="protein sequence ID" value="PYI57125.1"/>
    <property type="molecule type" value="Genomic_DNA"/>
</dbReference>
<keyword evidence="2" id="KW-0963">Cytoplasm</keyword>
<dbReference type="SMART" id="SM00342">
    <property type="entry name" value="HTH_ARAC"/>
    <property type="match status" value="1"/>
</dbReference>
<dbReference type="InterPro" id="IPR020449">
    <property type="entry name" value="Tscrpt_reg_AraC-type_HTH"/>
</dbReference>
<dbReference type="RefSeq" id="WP_110838165.1">
    <property type="nucleotide sequence ID" value="NZ_QJVJ01000001.1"/>
</dbReference>
<keyword evidence="6 11" id="KW-0238">DNA-binding</keyword>
<dbReference type="InterPro" id="IPR051552">
    <property type="entry name" value="HptR"/>
</dbReference>
<evidence type="ECO:0000313" key="12">
    <source>
        <dbReference type="Proteomes" id="UP000247476"/>
    </source>
</evidence>
<evidence type="ECO:0000313" key="11">
    <source>
        <dbReference type="EMBL" id="PYI57125.1"/>
    </source>
</evidence>
<dbReference type="SUPFAM" id="SSF52172">
    <property type="entry name" value="CheY-like"/>
    <property type="match status" value="1"/>
</dbReference>
<dbReference type="InterPro" id="IPR018060">
    <property type="entry name" value="HTH_AraC"/>
</dbReference>
<keyword evidence="4" id="KW-0902">Two-component regulatory system</keyword>
<dbReference type="SUPFAM" id="SSF46689">
    <property type="entry name" value="Homeodomain-like"/>
    <property type="match status" value="2"/>
</dbReference>
<protein>
    <submittedName>
        <fullName evidence="11">DNA-binding response regulator</fullName>
    </submittedName>
</protein>
<dbReference type="AlphaFoldDB" id="A0A2V5KC17"/>
<evidence type="ECO:0000256" key="8">
    <source>
        <dbReference type="PROSITE-ProRule" id="PRU00169"/>
    </source>
</evidence>
<keyword evidence="5" id="KW-0805">Transcription regulation</keyword>
<dbReference type="CDD" id="cd17536">
    <property type="entry name" value="REC_YesN-like"/>
    <property type="match status" value="1"/>
</dbReference>
<sequence>MYNVLIVDDEPGALKSIRYLLDWERTGFVVAGEASNGRQALDRLRERSYSLVITDIRMPVMDGMALIAALREFADIPVAIMSGYEDFAHARTALQYGVKDYLLKPTEAEELERLLASVKRELDEKGGVSREGGPDTPAGAAEFVKRWVKEHYGEPVSMKGIASQLYMNAAYLGSLFKAQTGIGFNDYVLRVRMEKAKELLEGTDMKVYEVASAVGYQDMDWFYEKFKQYTGVNPGDYRSRAGGSSG</sequence>
<dbReference type="InterPro" id="IPR011006">
    <property type="entry name" value="CheY-like_superfamily"/>
</dbReference>
<evidence type="ECO:0000256" key="7">
    <source>
        <dbReference type="ARBA" id="ARBA00023163"/>
    </source>
</evidence>
<dbReference type="PROSITE" id="PS00041">
    <property type="entry name" value="HTH_ARAC_FAMILY_1"/>
    <property type="match status" value="1"/>
</dbReference>
<gene>
    <name evidence="11" type="ORF">DLM86_01375</name>
</gene>
<evidence type="ECO:0000256" key="5">
    <source>
        <dbReference type="ARBA" id="ARBA00023015"/>
    </source>
</evidence>
<dbReference type="PROSITE" id="PS50110">
    <property type="entry name" value="RESPONSE_REGULATORY"/>
    <property type="match status" value="1"/>
</dbReference>